<comment type="caution">
    <text evidence="1">The sequence shown here is derived from an EMBL/GenBank/DDBJ whole genome shotgun (WGS) entry which is preliminary data.</text>
</comment>
<reference evidence="1 2" key="1">
    <citation type="submission" date="2021-06" db="EMBL/GenBank/DDBJ databases">
        <title>Sphingomonas sp. XMGL2, whole genome shotgun sequencing project.</title>
        <authorList>
            <person name="Zhao G."/>
            <person name="Shen L."/>
        </authorList>
    </citation>
    <scope>NUCLEOTIDE SEQUENCE [LARGE SCALE GENOMIC DNA]</scope>
    <source>
        <strain evidence="1 2">XMGL2</strain>
    </source>
</reference>
<gene>
    <name evidence="1" type="ORF">KOF26_01995</name>
</gene>
<organism evidence="1 2">
    <name type="scientific">Sphingomonas quercus</name>
    <dbReference type="NCBI Taxonomy" id="2842451"/>
    <lineage>
        <taxon>Bacteria</taxon>
        <taxon>Pseudomonadati</taxon>
        <taxon>Pseudomonadota</taxon>
        <taxon>Alphaproteobacteria</taxon>
        <taxon>Sphingomonadales</taxon>
        <taxon>Sphingomonadaceae</taxon>
        <taxon>Sphingomonas</taxon>
    </lineage>
</organism>
<protein>
    <recommendedName>
        <fullName evidence="3">DUF3108 domain-containing protein</fullName>
    </recommendedName>
</protein>
<accession>A0ABS6BEN5</accession>
<name>A0ABS6BEN5_9SPHN</name>
<keyword evidence="2" id="KW-1185">Reference proteome</keyword>
<proteinExistence type="predicted"/>
<dbReference type="RefSeq" id="WP_216319132.1">
    <property type="nucleotide sequence ID" value="NZ_JAHKRT010000001.1"/>
</dbReference>
<evidence type="ECO:0008006" key="3">
    <source>
        <dbReference type="Google" id="ProtNLM"/>
    </source>
</evidence>
<sequence>MTVALALLLAAAAPTGELSNGRISLSYYLPDAAAGYYRGTRFDWAGLVSRLEYRGQRFYGPWYDRIDPAVRDFTDTPDAITVGTNSSAMGPAEEFAAIGYDEAAPGATFLKIGVGLLRRADDKPYNQFRSYDVADAGQWSVAADRRHVSFTQTLRDRGSGYGYVYTKTLRLVAGKAELRVEHVLRNTGQRMIAADVYSHNFLVTGLNTGPDFAITAPYAITNAPPRSAALATVTGHRVGFTRPLTPGERVFMPVEGKGPYDFRVENLRTGAGFTVKGDRPIERVVLWSIRTTISLEPFIAIRAAPGQETRWSYRYRYFAPASRRRPRH</sequence>
<evidence type="ECO:0000313" key="1">
    <source>
        <dbReference type="EMBL" id="MBU3076624.1"/>
    </source>
</evidence>
<dbReference type="EMBL" id="JAHKRT010000001">
    <property type="protein sequence ID" value="MBU3076624.1"/>
    <property type="molecule type" value="Genomic_DNA"/>
</dbReference>
<dbReference type="Proteomes" id="UP000776276">
    <property type="component" value="Unassembled WGS sequence"/>
</dbReference>
<evidence type="ECO:0000313" key="2">
    <source>
        <dbReference type="Proteomes" id="UP000776276"/>
    </source>
</evidence>